<dbReference type="Pfam" id="PF20218">
    <property type="entry name" value="DUF6578"/>
    <property type="match status" value="1"/>
</dbReference>
<dbReference type="OrthoDB" id="5125921at2"/>
<dbReference type="AlphaFoldDB" id="A0A558H6X1"/>
<reference evidence="1 2" key="1">
    <citation type="submission" date="2019-07" db="EMBL/GenBank/DDBJ databases">
        <title>Diversity of Bacteria from Kongsfjorden, Arctic.</title>
        <authorList>
            <person name="Yu Y."/>
        </authorList>
    </citation>
    <scope>NUCLEOTIDE SEQUENCE [LARGE SCALE GENOMIC DNA]</scope>
    <source>
        <strain evidence="1 2">SM1928</strain>
    </source>
</reference>
<comment type="caution">
    <text evidence="1">The sequence shown here is derived from an EMBL/GenBank/DDBJ whole genome shotgun (WGS) entry which is preliminary data.</text>
</comment>
<dbReference type="EMBL" id="VNFK01000004">
    <property type="protein sequence ID" value="TVU64853.1"/>
    <property type="molecule type" value="Genomic_DNA"/>
</dbReference>
<proteinExistence type="predicted"/>
<dbReference type="RefSeq" id="WP_144649059.1">
    <property type="nucleotide sequence ID" value="NZ_VNFK01000004.1"/>
</dbReference>
<protein>
    <submittedName>
        <fullName evidence="1">Uncharacterized protein</fullName>
    </submittedName>
</protein>
<sequence>MRVWLTDWQIAEDHLLVRVGDPVDWTVYRADRDWVWRLFGDRLVIDWQFDSYGDAVDQPSRRVSGEVAELCSVRCCQTRTREGLVPVTGEATLEPVADTSGSWMRDTAHEESVANTGTGQIMYTFSYTGPFDRGETDYLYGYVLSLAYCDEGNSASESTRQ</sequence>
<dbReference type="InterPro" id="IPR046485">
    <property type="entry name" value="DUF6578"/>
</dbReference>
<evidence type="ECO:0000313" key="1">
    <source>
        <dbReference type="EMBL" id="TVU64853.1"/>
    </source>
</evidence>
<accession>A0A558H6X1</accession>
<name>A0A558H6X1_PAENT</name>
<gene>
    <name evidence="1" type="ORF">FQP90_07320</name>
</gene>
<evidence type="ECO:0000313" key="2">
    <source>
        <dbReference type="Proteomes" id="UP000316500"/>
    </source>
</evidence>
<dbReference type="Proteomes" id="UP000316500">
    <property type="component" value="Unassembled WGS sequence"/>
</dbReference>
<organism evidence="1 2">
    <name type="scientific">Paenarthrobacter nitroguajacolicus</name>
    <name type="common">Arthrobacter nitroguajacolicus</name>
    <dbReference type="NCBI Taxonomy" id="211146"/>
    <lineage>
        <taxon>Bacteria</taxon>
        <taxon>Bacillati</taxon>
        <taxon>Actinomycetota</taxon>
        <taxon>Actinomycetes</taxon>
        <taxon>Micrococcales</taxon>
        <taxon>Micrococcaceae</taxon>
        <taxon>Paenarthrobacter</taxon>
    </lineage>
</organism>